<dbReference type="Proteomes" id="UP000198378">
    <property type="component" value="Unassembled WGS sequence"/>
</dbReference>
<reference evidence="1 2" key="1">
    <citation type="submission" date="2017-05" db="EMBL/GenBank/DDBJ databases">
        <title>The genome sequence of Geobacillus thermocatenulatus DSM 730.</title>
        <authorList>
            <person name="Ramaloko W.T."/>
            <person name="Koen N."/>
            <person name="Polliack S."/>
            <person name="Aliyu H."/>
            <person name="Lebre P."/>
            <person name="Mohr T."/>
            <person name="Oswald F."/>
            <person name="Zwick M."/>
            <person name="Neumann A."/>
            <person name="Syldatk C."/>
            <person name="Cowan D."/>
            <person name="De Maayer P."/>
        </authorList>
    </citation>
    <scope>NUCLEOTIDE SEQUENCE [LARGE SCALE GENOMIC DNA]</scope>
    <source>
        <strain evidence="1 2">BGSC 93A1</strain>
    </source>
</reference>
<dbReference type="EMBL" id="NEWK01000001">
    <property type="protein sequence ID" value="OXB88846.1"/>
    <property type="molecule type" value="Genomic_DNA"/>
</dbReference>
<organism evidence="1 2">
    <name type="scientific">Geobacillus thermocatenulatus</name>
    <dbReference type="NCBI Taxonomy" id="33938"/>
    <lineage>
        <taxon>Bacteria</taxon>
        <taxon>Bacillati</taxon>
        <taxon>Bacillota</taxon>
        <taxon>Bacilli</taxon>
        <taxon>Bacillales</taxon>
        <taxon>Anoxybacillaceae</taxon>
        <taxon>Geobacillus</taxon>
        <taxon>Geobacillus thermoleovorans group</taxon>
    </lineage>
</organism>
<gene>
    <name evidence="1" type="ORF">B9L19_01665</name>
</gene>
<evidence type="ECO:0000313" key="2">
    <source>
        <dbReference type="Proteomes" id="UP000198378"/>
    </source>
</evidence>
<evidence type="ECO:0000313" key="1">
    <source>
        <dbReference type="EMBL" id="OXB88846.1"/>
    </source>
</evidence>
<dbReference type="RefSeq" id="WP_025949165.1">
    <property type="nucleotide sequence ID" value="NZ_JBCNEI010000045.1"/>
</dbReference>
<sequence>MAEPSIQVLEANQGRPKRSGAPFHLYGCMDIFDLTVLSSHDIVFIGKNFYNILSFVSEYKKLKWRRNRG</sequence>
<comment type="caution">
    <text evidence="1">The sequence shown here is derived from an EMBL/GenBank/DDBJ whole genome shotgun (WGS) entry which is preliminary data.</text>
</comment>
<name>A0A226Q8V4_9BACL</name>
<proteinExistence type="predicted"/>
<accession>A0A226Q8V4</accession>
<keyword evidence="2" id="KW-1185">Reference proteome</keyword>
<dbReference type="KEGG" id="gtm:GT3921_02950"/>
<protein>
    <submittedName>
        <fullName evidence="1">Uncharacterized protein</fullName>
    </submittedName>
</protein>
<dbReference type="AlphaFoldDB" id="A0A226Q8V4"/>